<protein>
    <submittedName>
        <fullName evidence="1">Uncharacterized protein</fullName>
    </submittedName>
</protein>
<evidence type="ECO:0000313" key="1">
    <source>
        <dbReference type="EMBL" id="ADD96239.1"/>
    </source>
</evidence>
<proteinExistence type="predicted"/>
<name>D6PKI8_9ZZZZ</name>
<accession>D6PKI8</accession>
<dbReference type="EMBL" id="GU943127">
    <property type="protein sequence ID" value="ADD96239.1"/>
    <property type="molecule type" value="Genomic_DNA"/>
</dbReference>
<organism evidence="1">
    <name type="scientific">uncultured organism MedDCM-OCT-S08-C1388</name>
    <dbReference type="NCBI Taxonomy" id="743628"/>
    <lineage>
        <taxon>unclassified sequences</taxon>
        <taxon>environmental samples</taxon>
    </lineage>
</organism>
<reference evidence="1" key="1">
    <citation type="journal article" date="2010" name="ISME J.">
        <title>Metagenome of the Mediterranean deep chlorophyll maximum studied by direct and fosmid library 454 pyrosequencing.</title>
        <authorList>
            <person name="Ghai R."/>
            <person name="Martin-Cuadrado A.B."/>
            <person name="Molto A.G."/>
            <person name="Heredia I.G."/>
            <person name="Cabrera R."/>
            <person name="Martin J."/>
            <person name="Verdu M."/>
            <person name="Deschamps P."/>
            <person name="Moreira D."/>
            <person name="Lopez-Garcia P."/>
            <person name="Mira A."/>
            <person name="Rodriguez-Valera F."/>
        </authorList>
    </citation>
    <scope>NUCLEOTIDE SEQUENCE</scope>
</reference>
<sequence length="78" mass="8846">MLHLWNKKFSYSNLSRATDKTGGRFYSSNGEKVPSVTTILDKTKSQKDKDALIAWKEKVGQIEASRISKNPCREEINA</sequence>
<dbReference type="AlphaFoldDB" id="D6PKI8"/>